<sequence>MSTGIRRIAVICSTAVLLILWSFASYAQDRLDVQVTPKSAALKKNIEVYIHDLSEGDAKSLNAMKRAVQERARLASEALGYYQAKIVVRVTDDANPVMQVLVDRGEPVRLRSVNIVVEGPAAELPAFALPDDKRLEVGARLDHSAYDDVKSMLQNQALRFGFFAAHFTKSELLIDPQIGAADINLLFDSGPRYLLGPVSFSEKAKIDSQLLEHLVPFKPGTPYNSALVAKLNQNLQSSGYFEDVRVDAVGAADGPLEIPVTVSLTPIKPRTLSLGAGFSTDVGPRARFGWERHRVNAKGHKLGFDSEVSKPRQNVSTWYQVPLSEPLTDYVRFFTGYQREDLVDVDSRLINIGALWQSRLPSDWMRVLSLTWEQEQYNFGSGSKDGRSSFLMPGVSYSVLHSDSPIDPSRGYRLQWEVRGAKQDVLADADLLHVTALSRGLITLADKHRFLGRVQIGAISTNNYNKIPPSLRFFAGGDQSVRGYGYQTLSPRDRRGKREGGRYMIASSVEYQYSFAEQWRAATFIDNGNAFNSLSDSLKTAVGVGIRWVSPVGPIRLDLAQPLNDDKGWRIHFSMGPEL</sequence>
<dbReference type="Pfam" id="PF17243">
    <property type="entry name" value="POTRA_TamA_1"/>
    <property type="match status" value="1"/>
</dbReference>
<dbReference type="InterPro" id="IPR000184">
    <property type="entry name" value="Bac_surfAg_D15"/>
</dbReference>
<protein>
    <recommendedName>
        <fullName evidence="3">Translocation and assembly module subunit TamA</fullName>
    </recommendedName>
    <alternativeName>
        <fullName evidence="9">Autotransporter assembly factor TamA</fullName>
    </alternativeName>
</protein>
<evidence type="ECO:0000256" key="3">
    <source>
        <dbReference type="ARBA" id="ARBA00015419"/>
    </source>
</evidence>
<comment type="subunit">
    <text evidence="10">Interacts with TamB to form the translocation and assembly module (TAM).</text>
</comment>
<dbReference type="Proteomes" id="UP001212189">
    <property type="component" value="Chromosome"/>
</dbReference>
<dbReference type="InterPro" id="IPR010827">
    <property type="entry name" value="BamA/TamA_POTRA"/>
</dbReference>
<proteinExistence type="inferred from homology"/>
<dbReference type="GO" id="GO:0009279">
    <property type="term" value="C:cell outer membrane"/>
    <property type="evidence" value="ECO:0007669"/>
    <property type="project" value="UniProtKB-SubCell"/>
</dbReference>
<dbReference type="PANTHER" id="PTHR12815">
    <property type="entry name" value="SORTING AND ASSEMBLY MACHINERY SAMM50 PROTEIN FAMILY MEMBER"/>
    <property type="match status" value="1"/>
</dbReference>
<evidence type="ECO:0000313" key="16">
    <source>
        <dbReference type="Proteomes" id="UP001212189"/>
    </source>
</evidence>
<keyword evidence="7" id="KW-0472">Membrane</keyword>
<keyword evidence="4" id="KW-1134">Transmembrane beta strand</keyword>
<evidence type="ECO:0000256" key="11">
    <source>
        <dbReference type="SAM" id="SignalP"/>
    </source>
</evidence>
<evidence type="ECO:0000256" key="9">
    <source>
        <dbReference type="ARBA" id="ARBA00033063"/>
    </source>
</evidence>
<dbReference type="PANTHER" id="PTHR12815:SF47">
    <property type="entry name" value="TRANSLOCATION AND ASSEMBLY MODULE SUBUNIT TAMA"/>
    <property type="match status" value="1"/>
</dbReference>
<comment type="similarity">
    <text evidence="2">Belongs to the TamA family.</text>
</comment>
<dbReference type="Gene3D" id="2.40.160.50">
    <property type="entry name" value="membrane protein fhac: a member of the omp85/tpsb transporter family"/>
    <property type="match status" value="1"/>
</dbReference>
<evidence type="ECO:0000256" key="1">
    <source>
        <dbReference type="ARBA" id="ARBA00004442"/>
    </source>
</evidence>
<keyword evidence="6 11" id="KW-0732">Signal</keyword>
<dbReference type="FunFam" id="2.40.160.50:FF:000012">
    <property type="entry name" value="Outer membrane protein Omp85 family"/>
    <property type="match status" value="1"/>
</dbReference>
<evidence type="ECO:0000259" key="13">
    <source>
        <dbReference type="Pfam" id="PF07244"/>
    </source>
</evidence>
<evidence type="ECO:0000256" key="8">
    <source>
        <dbReference type="ARBA" id="ARBA00023237"/>
    </source>
</evidence>
<name>A0AAE9VMK3_9GAMM</name>
<evidence type="ECO:0000256" key="10">
    <source>
        <dbReference type="ARBA" id="ARBA00093548"/>
    </source>
</evidence>
<dbReference type="GO" id="GO:0097347">
    <property type="term" value="C:TAM protein secretion complex"/>
    <property type="evidence" value="ECO:0007669"/>
    <property type="project" value="TreeGrafter"/>
</dbReference>
<evidence type="ECO:0000259" key="12">
    <source>
        <dbReference type="Pfam" id="PF01103"/>
    </source>
</evidence>
<dbReference type="Pfam" id="PF07244">
    <property type="entry name" value="POTRA"/>
    <property type="match status" value="1"/>
</dbReference>
<evidence type="ECO:0000256" key="7">
    <source>
        <dbReference type="ARBA" id="ARBA00023136"/>
    </source>
</evidence>
<evidence type="ECO:0000256" key="6">
    <source>
        <dbReference type="ARBA" id="ARBA00022729"/>
    </source>
</evidence>
<feature type="domain" description="Bacterial surface antigen (D15)" evidence="12">
    <location>
        <begin position="331"/>
        <end position="576"/>
    </location>
</feature>
<keyword evidence="8" id="KW-0998">Cell outer membrane</keyword>
<gene>
    <name evidence="15" type="ORF">O6P33_10955</name>
</gene>
<evidence type="ECO:0000259" key="14">
    <source>
        <dbReference type="Pfam" id="PF17243"/>
    </source>
</evidence>
<accession>A0AAE9VMK3</accession>
<reference evidence="15 16" key="1">
    <citation type="submission" date="2022-12" db="EMBL/GenBank/DDBJ databases">
        <title>Coexistence and Characterization of a Novel Tigecycline Resistance gene tet(X) variant and blaNDM-1 in a Pseudomonas caeni Isolate of Chicken Origin.</title>
        <authorList>
            <person name="Lu X."/>
            <person name="Zhang L."/>
            <person name="Li R."/>
            <person name="Wang Z."/>
        </authorList>
    </citation>
    <scope>NUCLEOTIDE SEQUENCE [LARGE SCALE GENOMIC DNA]</scope>
    <source>
        <strain evidence="15 16">CE14</strain>
    </source>
</reference>
<dbReference type="RefSeq" id="WP_269817813.1">
    <property type="nucleotide sequence ID" value="NZ_CP114976.1"/>
</dbReference>
<dbReference type="EMBL" id="CP114976">
    <property type="protein sequence ID" value="WBE24870.1"/>
    <property type="molecule type" value="Genomic_DNA"/>
</dbReference>
<dbReference type="Gene3D" id="3.10.20.310">
    <property type="entry name" value="membrane protein fhac"/>
    <property type="match status" value="3"/>
</dbReference>
<feature type="domain" description="POTRA" evidence="13">
    <location>
        <begin position="195"/>
        <end position="264"/>
    </location>
</feature>
<dbReference type="GO" id="GO:0009306">
    <property type="term" value="P:protein secretion"/>
    <property type="evidence" value="ECO:0007669"/>
    <property type="project" value="TreeGrafter"/>
</dbReference>
<dbReference type="InterPro" id="IPR035243">
    <property type="entry name" value="TamA_POTRA_Dom_1"/>
</dbReference>
<dbReference type="Pfam" id="PF01103">
    <property type="entry name" value="Omp85"/>
    <property type="match status" value="1"/>
</dbReference>
<evidence type="ECO:0000256" key="2">
    <source>
        <dbReference type="ARBA" id="ARBA00010248"/>
    </source>
</evidence>
<dbReference type="InterPro" id="IPR039910">
    <property type="entry name" value="D15-like"/>
</dbReference>
<keyword evidence="5" id="KW-0812">Transmembrane</keyword>
<feature type="domain" description="TamA POTRA" evidence="14">
    <location>
        <begin position="32"/>
        <end position="102"/>
    </location>
</feature>
<comment type="subcellular location">
    <subcellularLocation>
        <location evidence="1">Cell outer membrane</location>
    </subcellularLocation>
</comment>
<organism evidence="15 16">
    <name type="scientific">Denitrificimonas caeni</name>
    <dbReference type="NCBI Taxonomy" id="521720"/>
    <lineage>
        <taxon>Bacteria</taxon>
        <taxon>Pseudomonadati</taxon>
        <taxon>Pseudomonadota</taxon>
        <taxon>Gammaproteobacteria</taxon>
        <taxon>Pseudomonadales</taxon>
        <taxon>Pseudomonadaceae</taxon>
        <taxon>Denitrificimonas</taxon>
    </lineage>
</organism>
<evidence type="ECO:0000256" key="4">
    <source>
        <dbReference type="ARBA" id="ARBA00022452"/>
    </source>
</evidence>
<feature type="chain" id="PRO_5042206171" description="Translocation and assembly module subunit TamA" evidence="11">
    <location>
        <begin position="28"/>
        <end position="579"/>
    </location>
</feature>
<evidence type="ECO:0000313" key="15">
    <source>
        <dbReference type="EMBL" id="WBE24870.1"/>
    </source>
</evidence>
<keyword evidence="16" id="KW-1185">Reference proteome</keyword>
<dbReference type="AlphaFoldDB" id="A0AAE9VMK3"/>
<dbReference type="KEGG" id="dce:O6P33_10955"/>
<evidence type="ECO:0000256" key="5">
    <source>
        <dbReference type="ARBA" id="ARBA00022692"/>
    </source>
</evidence>
<feature type="signal peptide" evidence="11">
    <location>
        <begin position="1"/>
        <end position="27"/>
    </location>
</feature>